<evidence type="ECO:0000313" key="2">
    <source>
        <dbReference type="Proteomes" id="UP000274429"/>
    </source>
</evidence>
<reference evidence="3" key="1">
    <citation type="submission" date="2017-02" db="UniProtKB">
        <authorList>
            <consortium name="WormBaseParasite"/>
        </authorList>
    </citation>
    <scope>IDENTIFICATION</scope>
</reference>
<dbReference type="EMBL" id="UYWX01022836">
    <property type="protein sequence ID" value="VDM36042.1"/>
    <property type="molecule type" value="Genomic_DNA"/>
</dbReference>
<name>A0A0R3XC02_HYDTA</name>
<keyword evidence="2" id="KW-1185">Reference proteome</keyword>
<dbReference type="WBParaSite" id="TTAC_0001107901-mRNA-1">
    <property type="protein sequence ID" value="TTAC_0001107901-mRNA-1"/>
    <property type="gene ID" value="TTAC_0001107901"/>
</dbReference>
<dbReference type="Proteomes" id="UP000274429">
    <property type="component" value="Unassembled WGS sequence"/>
</dbReference>
<organism evidence="3">
    <name type="scientific">Hydatigena taeniaeformis</name>
    <name type="common">Feline tapeworm</name>
    <name type="synonym">Taenia taeniaeformis</name>
    <dbReference type="NCBI Taxonomy" id="6205"/>
    <lineage>
        <taxon>Eukaryota</taxon>
        <taxon>Metazoa</taxon>
        <taxon>Spiralia</taxon>
        <taxon>Lophotrochozoa</taxon>
        <taxon>Platyhelminthes</taxon>
        <taxon>Cestoda</taxon>
        <taxon>Eucestoda</taxon>
        <taxon>Cyclophyllidea</taxon>
        <taxon>Taeniidae</taxon>
        <taxon>Hydatigera</taxon>
    </lineage>
</organism>
<evidence type="ECO:0000313" key="3">
    <source>
        <dbReference type="WBParaSite" id="TTAC_0001107901-mRNA-1"/>
    </source>
</evidence>
<reference evidence="1 2" key="2">
    <citation type="submission" date="2018-11" db="EMBL/GenBank/DDBJ databases">
        <authorList>
            <consortium name="Pathogen Informatics"/>
        </authorList>
    </citation>
    <scope>NUCLEOTIDE SEQUENCE [LARGE SCALE GENOMIC DNA]</scope>
</reference>
<evidence type="ECO:0000313" key="1">
    <source>
        <dbReference type="EMBL" id="VDM36042.1"/>
    </source>
</evidence>
<accession>A0A0R3XC02</accession>
<dbReference type="AlphaFoldDB" id="A0A0R3XC02"/>
<protein>
    <submittedName>
        <fullName evidence="3">Nucleic acid binding protein</fullName>
    </submittedName>
</protein>
<sequence length="294" mass="33612">MDGVSSLEELMECNSYVRGRFLSCQNRLFVILWGSFQKAISGLARLYKEKLDNRCDNQCLLQALYRIESFYQMSQNLLKYAKNFGITLGYNCRRLLLRDALFSSSSNDLCAYDVYAAVLQPFIVGGVLTHGHKRKRVQRCKRCFKRRRRLSIKRCCVISPENERKINQVMQPFLNHYDLSTSALDGHGNWTVSISGFSSPAPPALGNWRSFLSTEAAASVDTLELIMPSVNELQLPLSPNQSLILSRRKRRLGFTDDYHPYSLIDSMSKFCLHSNSKIQCLESVIDADIREDIP</sequence>
<gene>
    <name evidence="1" type="ORF">TTAC_LOCUS11062</name>
</gene>
<proteinExistence type="predicted"/>
<dbReference type="OrthoDB" id="6285352at2759"/>